<feature type="transmembrane region" description="Helical" evidence="6">
    <location>
        <begin position="111"/>
        <end position="132"/>
    </location>
</feature>
<dbReference type="PANTHER" id="PTHR43840">
    <property type="entry name" value="MITOCHONDRIAL METAL TRANSPORTER 1-RELATED"/>
    <property type="match status" value="1"/>
</dbReference>
<dbReference type="InterPro" id="IPR027469">
    <property type="entry name" value="Cation_efflux_TMD_sf"/>
</dbReference>
<name>A0A382QED9_9ZZZZ</name>
<gene>
    <name evidence="8" type="ORF">METZ01_LOCUS336767</name>
</gene>
<evidence type="ECO:0000256" key="5">
    <source>
        <dbReference type="ARBA" id="ARBA00023136"/>
    </source>
</evidence>
<dbReference type="InterPro" id="IPR050291">
    <property type="entry name" value="CDF_Transporter"/>
</dbReference>
<evidence type="ECO:0000313" key="8">
    <source>
        <dbReference type="EMBL" id="SVC83913.1"/>
    </source>
</evidence>
<evidence type="ECO:0000256" key="2">
    <source>
        <dbReference type="ARBA" id="ARBA00022448"/>
    </source>
</evidence>
<feature type="domain" description="Cation efflux protein transmembrane" evidence="7">
    <location>
        <begin position="23"/>
        <end position="184"/>
    </location>
</feature>
<dbReference type="EMBL" id="UINC01113946">
    <property type="protein sequence ID" value="SVC83913.1"/>
    <property type="molecule type" value="Genomic_DNA"/>
</dbReference>
<evidence type="ECO:0000256" key="4">
    <source>
        <dbReference type="ARBA" id="ARBA00022989"/>
    </source>
</evidence>
<protein>
    <recommendedName>
        <fullName evidence="7">Cation efflux protein transmembrane domain-containing protein</fullName>
    </recommendedName>
</protein>
<comment type="subcellular location">
    <subcellularLocation>
        <location evidence="1">Membrane</location>
        <topology evidence="1">Multi-pass membrane protein</topology>
    </subcellularLocation>
</comment>
<dbReference type="GO" id="GO:0016020">
    <property type="term" value="C:membrane"/>
    <property type="evidence" value="ECO:0007669"/>
    <property type="project" value="UniProtKB-SubCell"/>
</dbReference>
<dbReference type="GO" id="GO:0008324">
    <property type="term" value="F:monoatomic cation transmembrane transporter activity"/>
    <property type="evidence" value="ECO:0007669"/>
    <property type="project" value="InterPro"/>
</dbReference>
<proteinExistence type="predicted"/>
<feature type="transmembrane region" description="Helical" evidence="6">
    <location>
        <begin position="153"/>
        <end position="173"/>
    </location>
</feature>
<reference evidence="8" key="1">
    <citation type="submission" date="2018-05" db="EMBL/GenBank/DDBJ databases">
        <authorList>
            <person name="Lanie J.A."/>
            <person name="Ng W.-L."/>
            <person name="Kazmierczak K.M."/>
            <person name="Andrzejewski T.M."/>
            <person name="Davidsen T.M."/>
            <person name="Wayne K.J."/>
            <person name="Tettelin H."/>
            <person name="Glass J.I."/>
            <person name="Rusch D."/>
            <person name="Podicherti R."/>
            <person name="Tsui H.-C.T."/>
            <person name="Winkler M.E."/>
        </authorList>
    </citation>
    <scope>NUCLEOTIDE SEQUENCE</scope>
</reference>
<evidence type="ECO:0000256" key="3">
    <source>
        <dbReference type="ARBA" id="ARBA00022692"/>
    </source>
</evidence>
<feature type="transmembrane region" description="Helical" evidence="6">
    <location>
        <begin position="82"/>
        <end position="105"/>
    </location>
</feature>
<feature type="non-terminal residue" evidence="8">
    <location>
        <position position="185"/>
    </location>
</feature>
<keyword evidence="5 6" id="KW-0472">Membrane</keyword>
<accession>A0A382QED9</accession>
<organism evidence="8">
    <name type="scientific">marine metagenome</name>
    <dbReference type="NCBI Taxonomy" id="408172"/>
    <lineage>
        <taxon>unclassified sequences</taxon>
        <taxon>metagenomes</taxon>
        <taxon>ecological metagenomes</taxon>
    </lineage>
</organism>
<keyword evidence="2" id="KW-0813">Transport</keyword>
<evidence type="ECO:0000259" key="7">
    <source>
        <dbReference type="Pfam" id="PF01545"/>
    </source>
</evidence>
<keyword evidence="3 6" id="KW-0812">Transmembrane</keyword>
<dbReference type="InterPro" id="IPR058533">
    <property type="entry name" value="Cation_efflux_TM"/>
</dbReference>
<dbReference type="PANTHER" id="PTHR43840:SF15">
    <property type="entry name" value="MITOCHONDRIAL METAL TRANSPORTER 1-RELATED"/>
    <property type="match status" value="1"/>
</dbReference>
<dbReference type="Gene3D" id="1.20.1510.10">
    <property type="entry name" value="Cation efflux protein transmembrane domain"/>
    <property type="match status" value="1"/>
</dbReference>
<evidence type="ECO:0000256" key="6">
    <source>
        <dbReference type="SAM" id="Phobius"/>
    </source>
</evidence>
<evidence type="ECO:0000256" key="1">
    <source>
        <dbReference type="ARBA" id="ARBA00004141"/>
    </source>
</evidence>
<feature type="transmembrane region" description="Helical" evidence="6">
    <location>
        <begin position="49"/>
        <end position="70"/>
    </location>
</feature>
<feature type="transmembrane region" description="Helical" evidence="6">
    <location>
        <begin position="22"/>
        <end position="43"/>
    </location>
</feature>
<sequence length="185" mass="19662">MDSCCQDKSREIDRLRERQSKVLWIVLGINVCMFALEVTVGLLSGSTALLADSLDMLGDALVYGFSLYVVGRSDRWKAGAALLKGVLMAGIGAMVLVQVGISLLFPELPDIRMMAIIGVVALVANGTCLLLLTRHSGDDLNMRSTWLCSRNDIIANVGVLAAAAGVFIVSSPWPDLVVALAISAV</sequence>
<keyword evidence="4 6" id="KW-1133">Transmembrane helix</keyword>
<dbReference type="AlphaFoldDB" id="A0A382QED9"/>
<dbReference type="SUPFAM" id="SSF161111">
    <property type="entry name" value="Cation efflux protein transmembrane domain-like"/>
    <property type="match status" value="1"/>
</dbReference>
<dbReference type="Pfam" id="PF01545">
    <property type="entry name" value="Cation_efflux"/>
    <property type="match status" value="1"/>
</dbReference>